<keyword evidence="1" id="KW-0378">Hydrolase</keyword>
<reference evidence="1" key="1">
    <citation type="submission" date="2018-06" db="EMBL/GenBank/DDBJ databases">
        <authorList>
            <person name="Zhirakovskaya E."/>
        </authorList>
    </citation>
    <scope>NUCLEOTIDE SEQUENCE</scope>
</reference>
<dbReference type="Gene3D" id="3.40.720.10">
    <property type="entry name" value="Alkaline Phosphatase, subunit A"/>
    <property type="match status" value="1"/>
</dbReference>
<proteinExistence type="predicted"/>
<accession>A0A3B0YYH8</accession>
<dbReference type="InterPro" id="IPR017850">
    <property type="entry name" value="Alkaline_phosphatase_core_sf"/>
</dbReference>
<sequence length="49" mass="5402">MPKKLLFITADQWRGECLSSLGHLVQTPHLDALASEGVLFKNHFANAVP</sequence>
<gene>
    <name evidence="1" type="ORF">MNBD_GAMMA14-1746</name>
</gene>
<dbReference type="AlphaFoldDB" id="A0A3B0YYH8"/>
<name>A0A3B0YYH8_9ZZZZ</name>
<evidence type="ECO:0000313" key="1">
    <source>
        <dbReference type="EMBL" id="VAW81750.1"/>
    </source>
</evidence>
<organism evidence="1">
    <name type="scientific">hydrothermal vent metagenome</name>
    <dbReference type="NCBI Taxonomy" id="652676"/>
    <lineage>
        <taxon>unclassified sequences</taxon>
        <taxon>metagenomes</taxon>
        <taxon>ecological metagenomes</taxon>
    </lineage>
</organism>
<dbReference type="EMBL" id="UOFM01000424">
    <property type="protein sequence ID" value="VAW81750.1"/>
    <property type="molecule type" value="Genomic_DNA"/>
</dbReference>
<feature type="non-terminal residue" evidence="1">
    <location>
        <position position="49"/>
    </location>
</feature>
<dbReference type="SUPFAM" id="SSF53649">
    <property type="entry name" value="Alkaline phosphatase-like"/>
    <property type="match status" value="1"/>
</dbReference>
<protein>
    <submittedName>
        <fullName evidence="1">Phosphonate monoester hydrolase</fullName>
    </submittedName>
</protein>
<dbReference type="GO" id="GO:0016787">
    <property type="term" value="F:hydrolase activity"/>
    <property type="evidence" value="ECO:0007669"/>
    <property type="project" value="UniProtKB-KW"/>
</dbReference>